<dbReference type="KEGG" id="adin:H7849_03560"/>
<feature type="transmembrane region" description="Helical" evidence="5">
    <location>
        <begin position="352"/>
        <end position="369"/>
    </location>
</feature>
<feature type="transmembrane region" description="Helical" evidence="5">
    <location>
        <begin position="120"/>
        <end position="139"/>
    </location>
</feature>
<dbReference type="Pfam" id="PF04932">
    <property type="entry name" value="Wzy_C"/>
    <property type="match status" value="1"/>
</dbReference>
<evidence type="ECO:0000313" key="8">
    <source>
        <dbReference type="Proteomes" id="UP000515312"/>
    </source>
</evidence>
<dbReference type="RefSeq" id="WP_186744192.1">
    <property type="nucleotide sequence ID" value="NZ_CP060394.1"/>
</dbReference>
<keyword evidence="3 5" id="KW-1133">Transmembrane helix</keyword>
<dbReference type="PANTHER" id="PTHR37422:SF13">
    <property type="entry name" value="LIPOPOLYSACCHARIDE BIOSYNTHESIS PROTEIN PA4999-RELATED"/>
    <property type="match status" value="1"/>
</dbReference>
<evidence type="ECO:0000256" key="2">
    <source>
        <dbReference type="ARBA" id="ARBA00022692"/>
    </source>
</evidence>
<evidence type="ECO:0000256" key="5">
    <source>
        <dbReference type="SAM" id="Phobius"/>
    </source>
</evidence>
<feature type="transmembrane region" description="Helical" evidence="5">
    <location>
        <begin position="92"/>
        <end position="111"/>
    </location>
</feature>
<evidence type="ECO:0000259" key="6">
    <source>
        <dbReference type="Pfam" id="PF04932"/>
    </source>
</evidence>
<feature type="transmembrane region" description="Helical" evidence="5">
    <location>
        <begin position="69"/>
        <end position="86"/>
    </location>
</feature>
<evidence type="ECO:0000313" key="7">
    <source>
        <dbReference type="EMBL" id="QNI33066.1"/>
    </source>
</evidence>
<feature type="transmembrane region" description="Helical" evidence="5">
    <location>
        <begin position="204"/>
        <end position="221"/>
    </location>
</feature>
<evidence type="ECO:0000256" key="3">
    <source>
        <dbReference type="ARBA" id="ARBA00022989"/>
    </source>
</evidence>
<keyword evidence="2 5" id="KW-0812">Transmembrane</keyword>
<gene>
    <name evidence="7" type="ORF">H7849_03560</name>
</gene>
<dbReference type="InterPro" id="IPR007016">
    <property type="entry name" value="O-antigen_ligase-rel_domated"/>
</dbReference>
<comment type="subcellular location">
    <subcellularLocation>
        <location evidence="1">Membrane</location>
        <topology evidence="1">Multi-pass membrane protein</topology>
    </subcellularLocation>
</comment>
<reference evidence="7 8" key="1">
    <citation type="submission" date="2020-08" db="EMBL/GenBank/DDBJ databases">
        <title>Edaphobacter telluris sp. nov. and Acidobacterium dinghuensis sp. nov., two acidobacteria isolated from forest soil.</title>
        <authorList>
            <person name="Fu J."/>
            <person name="Qiu L."/>
        </authorList>
    </citation>
    <scope>NUCLEOTIDE SEQUENCE [LARGE SCALE GENOMIC DNA]</scope>
    <source>
        <strain evidence="7">4Y35</strain>
    </source>
</reference>
<keyword evidence="7" id="KW-0436">Ligase</keyword>
<evidence type="ECO:0000256" key="4">
    <source>
        <dbReference type="ARBA" id="ARBA00023136"/>
    </source>
</evidence>
<feature type="domain" description="O-antigen ligase-related" evidence="6">
    <location>
        <begin position="188"/>
        <end position="332"/>
    </location>
</feature>
<feature type="transmembrane region" description="Helical" evidence="5">
    <location>
        <begin position="38"/>
        <end position="57"/>
    </location>
</feature>
<evidence type="ECO:0000256" key="1">
    <source>
        <dbReference type="ARBA" id="ARBA00004141"/>
    </source>
</evidence>
<dbReference type="GO" id="GO:0016874">
    <property type="term" value="F:ligase activity"/>
    <property type="evidence" value="ECO:0007669"/>
    <property type="project" value="UniProtKB-KW"/>
</dbReference>
<dbReference type="EMBL" id="CP060394">
    <property type="protein sequence ID" value="QNI33066.1"/>
    <property type="molecule type" value="Genomic_DNA"/>
</dbReference>
<dbReference type="GO" id="GO:0016020">
    <property type="term" value="C:membrane"/>
    <property type="evidence" value="ECO:0007669"/>
    <property type="project" value="UniProtKB-SubCell"/>
</dbReference>
<dbReference type="InterPro" id="IPR051533">
    <property type="entry name" value="WaaL-like"/>
</dbReference>
<dbReference type="AlphaFoldDB" id="A0A7G8BKJ6"/>
<feature type="transmembrane region" description="Helical" evidence="5">
    <location>
        <begin position="228"/>
        <end position="247"/>
    </location>
</feature>
<feature type="transmembrane region" description="Helical" evidence="5">
    <location>
        <begin position="183"/>
        <end position="198"/>
    </location>
</feature>
<dbReference type="Proteomes" id="UP000515312">
    <property type="component" value="Chromosome"/>
</dbReference>
<accession>A0A7G8BKJ6</accession>
<dbReference type="PANTHER" id="PTHR37422">
    <property type="entry name" value="TEICHURONIC ACID BIOSYNTHESIS PROTEIN TUAE"/>
    <property type="match status" value="1"/>
</dbReference>
<feature type="transmembrane region" description="Helical" evidence="5">
    <location>
        <begin position="319"/>
        <end position="340"/>
    </location>
</feature>
<keyword evidence="4 5" id="KW-0472">Membrane</keyword>
<feature type="transmembrane region" description="Helical" evidence="5">
    <location>
        <begin position="159"/>
        <end position="176"/>
    </location>
</feature>
<name>A0A7G8BKJ6_9BACT</name>
<keyword evidence="8" id="KW-1185">Reference proteome</keyword>
<sequence>MRKFERIVIFILLLLATGAGQSFIVNPEASAADRGQSVTQVIFGLIYLVLILFLVKFRSSALSLVLKDRWLAALCVLAILSVAWSVEPAESLRRSIALVGSTIAGLYLGLLNEPKEQLKAVGYAIGLGALGSVAVAILVPSVAFMPTGELQGVYFLKNTLGHMMSLGAFCFALMALYERGRRVVHVGMFLLCCVLLVLSKSATAAVVTMLMLILLPLRKLLYLRTRRLLAAIAVLGPVLAFTTIWIVNSSEDLLAALGRSSSLSGRIPLWQHVLQQIGDRPILGYGFSAFWNSWQGERVSDAVNWDSAVPHAHNGFLEVWLGLGIVGLVMILLSLSRNFLLSLRIARSNREMEYSWPLLLVIFTALYNLTENSFLVVNTTPWIAYCAASYWLAGTAREAARTTEEELEAQPAEAEPAFSS</sequence>
<protein>
    <submittedName>
        <fullName evidence="7">O-antigen ligase family protein</fullName>
    </submittedName>
</protein>
<proteinExistence type="predicted"/>
<organism evidence="7 8">
    <name type="scientific">Alloacidobacterium dinghuense</name>
    <dbReference type="NCBI Taxonomy" id="2763107"/>
    <lineage>
        <taxon>Bacteria</taxon>
        <taxon>Pseudomonadati</taxon>
        <taxon>Acidobacteriota</taxon>
        <taxon>Terriglobia</taxon>
        <taxon>Terriglobales</taxon>
        <taxon>Acidobacteriaceae</taxon>
        <taxon>Alloacidobacterium</taxon>
    </lineage>
</organism>